<evidence type="ECO:0000313" key="1">
    <source>
        <dbReference type="EMBL" id="VEA42255.1"/>
    </source>
</evidence>
<sequence>MGIVIFSADYKTNVLNSDGSSNVVYDVSGKSSSLYLTDYQFYARYQNTGAVVSGVVTSNVLVDVSYE</sequence>
<name>A0A447PT05_SALET</name>
<evidence type="ECO:0000313" key="2">
    <source>
        <dbReference type="Proteomes" id="UP000273655"/>
    </source>
</evidence>
<gene>
    <name evidence="1" type="ORF">NCTC8271_04730</name>
</gene>
<proteinExistence type="predicted"/>
<protein>
    <submittedName>
        <fullName evidence="1">Fimbrial protein</fullName>
    </submittedName>
</protein>
<accession>A0A447PT05</accession>
<dbReference type="AlphaFoldDB" id="A0A447PT05"/>
<dbReference type="Proteomes" id="UP000273655">
    <property type="component" value="Chromosome 1"/>
</dbReference>
<dbReference type="EMBL" id="LR134148">
    <property type="protein sequence ID" value="VEA42255.1"/>
    <property type="molecule type" value="Genomic_DNA"/>
</dbReference>
<organism evidence="1 2">
    <name type="scientific">Salmonella enterica I</name>
    <dbReference type="NCBI Taxonomy" id="59201"/>
    <lineage>
        <taxon>Bacteria</taxon>
        <taxon>Pseudomonadati</taxon>
        <taxon>Pseudomonadota</taxon>
        <taxon>Gammaproteobacteria</taxon>
        <taxon>Enterobacterales</taxon>
        <taxon>Enterobacteriaceae</taxon>
        <taxon>Salmonella</taxon>
    </lineage>
</organism>
<reference evidence="1 2" key="1">
    <citation type="submission" date="2018-12" db="EMBL/GenBank/DDBJ databases">
        <authorList>
            <consortium name="Pathogen Informatics"/>
        </authorList>
    </citation>
    <scope>NUCLEOTIDE SEQUENCE [LARGE SCALE GENOMIC DNA]</scope>
    <source>
        <strain evidence="1 2">NCTC8271</strain>
    </source>
</reference>